<dbReference type="PANTHER" id="PTHR21255:SF4">
    <property type="entry name" value="DYNEIN LIGHT CHAIN TCTEX-TYPE"/>
    <property type="match status" value="1"/>
</dbReference>
<dbReference type="OrthoDB" id="10059120at2759"/>
<dbReference type="InterPro" id="IPR038586">
    <property type="entry name" value="Tctex-1-like_sf"/>
</dbReference>
<sequence length="123" mass="13322">MSDWPISAVRLQSLVNEAFDSAFDGGGSTYNHDETLKWNTQIINKLLSSLVSEVPPASFKFIVNSVMLQHSTYGKGTGPRGMHAASGSYWDDSSDGSTSYTVVGTPENGRDFDVVITVAWISI</sequence>
<name>A0A8H3I647_9LECA</name>
<comment type="caution">
    <text evidence="1">The sequence shown here is derived from an EMBL/GenBank/DDBJ whole genome shotgun (WGS) entry which is preliminary data.</text>
</comment>
<gene>
    <name evidence="1" type="ORF">GOMPHAMPRED_006313</name>
</gene>
<dbReference type="GO" id="GO:0005868">
    <property type="term" value="C:cytoplasmic dynein complex"/>
    <property type="evidence" value="ECO:0007669"/>
    <property type="project" value="TreeGrafter"/>
</dbReference>
<dbReference type="Pfam" id="PF03645">
    <property type="entry name" value="Tctex-1"/>
    <property type="match status" value="1"/>
</dbReference>
<dbReference type="InterPro" id="IPR005334">
    <property type="entry name" value="Tctex-1-like"/>
</dbReference>
<organism evidence="1 2">
    <name type="scientific">Gomphillus americanus</name>
    <dbReference type="NCBI Taxonomy" id="1940652"/>
    <lineage>
        <taxon>Eukaryota</taxon>
        <taxon>Fungi</taxon>
        <taxon>Dikarya</taxon>
        <taxon>Ascomycota</taxon>
        <taxon>Pezizomycotina</taxon>
        <taxon>Lecanoromycetes</taxon>
        <taxon>OSLEUM clade</taxon>
        <taxon>Ostropomycetidae</taxon>
        <taxon>Ostropales</taxon>
        <taxon>Graphidaceae</taxon>
        <taxon>Gomphilloideae</taxon>
        <taxon>Gomphillus</taxon>
    </lineage>
</organism>
<dbReference type="GO" id="GO:0005737">
    <property type="term" value="C:cytoplasm"/>
    <property type="evidence" value="ECO:0007669"/>
    <property type="project" value="TreeGrafter"/>
</dbReference>
<dbReference type="GO" id="GO:0045505">
    <property type="term" value="F:dynein intermediate chain binding"/>
    <property type="evidence" value="ECO:0007669"/>
    <property type="project" value="TreeGrafter"/>
</dbReference>
<dbReference type="GO" id="GO:0007018">
    <property type="term" value="P:microtubule-based movement"/>
    <property type="evidence" value="ECO:0007669"/>
    <property type="project" value="TreeGrafter"/>
</dbReference>
<dbReference type="Gene3D" id="3.30.1140.40">
    <property type="entry name" value="Tctex-1"/>
    <property type="match status" value="1"/>
</dbReference>
<dbReference type="EMBL" id="CAJPDQ010000004">
    <property type="protein sequence ID" value="CAF9908785.1"/>
    <property type="molecule type" value="Genomic_DNA"/>
</dbReference>
<evidence type="ECO:0000313" key="2">
    <source>
        <dbReference type="Proteomes" id="UP000664169"/>
    </source>
</evidence>
<reference evidence="1" key="1">
    <citation type="submission" date="2021-03" db="EMBL/GenBank/DDBJ databases">
        <authorList>
            <person name="Tagirdzhanova G."/>
        </authorList>
    </citation>
    <scope>NUCLEOTIDE SEQUENCE</scope>
</reference>
<dbReference type="AlphaFoldDB" id="A0A8H3I647"/>
<keyword evidence="2" id="KW-1185">Reference proteome</keyword>
<evidence type="ECO:0000313" key="1">
    <source>
        <dbReference type="EMBL" id="CAF9908785.1"/>
    </source>
</evidence>
<protein>
    <submittedName>
        <fullName evidence="1">Uncharacterized protein</fullName>
    </submittedName>
</protein>
<dbReference type="Proteomes" id="UP000664169">
    <property type="component" value="Unassembled WGS sequence"/>
</dbReference>
<dbReference type="PANTHER" id="PTHR21255">
    <property type="entry name" value="T-COMPLEX-ASSOCIATED-TESTIS-EXPRESSED 1/ DYNEIN LIGHT CHAIN"/>
    <property type="match status" value="1"/>
</dbReference>
<accession>A0A8H3I647</accession>
<proteinExistence type="predicted"/>